<reference evidence="7 8" key="1">
    <citation type="submission" date="2010-05" db="EMBL/GenBank/DDBJ databases">
        <title>The Genome Sequence of Thecamonas trahens ATCC 50062.</title>
        <authorList>
            <consortium name="The Broad Institute Genome Sequencing Platform"/>
            <person name="Russ C."/>
            <person name="Cuomo C."/>
            <person name="Shea T."/>
            <person name="Young S.K."/>
            <person name="Zeng Q."/>
            <person name="Koehrsen M."/>
            <person name="Haas B."/>
            <person name="Borodovsky M."/>
            <person name="Guigo R."/>
            <person name="Alvarado L."/>
            <person name="Berlin A."/>
            <person name="Bochicchio J."/>
            <person name="Borenstein D."/>
            <person name="Chapman S."/>
            <person name="Chen Z."/>
            <person name="Freedman E."/>
            <person name="Gellesch M."/>
            <person name="Goldberg J."/>
            <person name="Griggs A."/>
            <person name="Gujja S."/>
            <person name="Heilman E."/>
            <person name="Heiman D."/>
            <person name="Hepburn T."/>
            <person name="Howarth C."/>
            <person name="Jen D."/>
            <person name="Larson L."/>
            <person name="Mehta T."/>
            <person name="Park D."/>
            <person name="Pearson M."/>
            <person name="Roberts A."/>
            <person name="Saif S."/>
            <person name="Shenoy N."/>
            <person name="Sisk P."/>
            <person name="Stolte C."/>
            <person name="Sykes S."/>
            <person name="Thomson T."/>
            <person name="Walk T."/>
            <person name="White J."/>
            <person name="Yandava C."/>
            <person name="Burger G."/>
            <person name="Gray M.W."/>
            <person name="Holland P.W.H."/>
            <person name="King N."/>
            <person name="Lang F.B.F."/>
            <person name="Roger A.J."/>
            <person name="Ruiz-Trillo I."/>
            <person name="Lander E."/>
            <person name="Nusbaum C."/>
        </authorList>
    </citation>
    <scope>NUCLEOTIDE SEQUENCE [LARGE SCALE GENOMIC DNA]</scope>
    <source>
        <strain evidence="7 8">ATCC 50062</strain>
    </source>
</reference>
<dbReference type="GO" id="GO:0061630">
    <property type="term" value="F:ubiquitin protein ligase activity"/>
    <property type="evidence" value="ECO:0007669"/>
    <property type="project" value="UniProtKB-EC"/>
</dbReference>
<dbReference type="Gene3D" id="1.25.40.10">
    <property type="entry name" value="Tetratricopeptide repeat domain"/>
    <property type="match status" value="1"/>
</dbReference>
<dbReference type="InterPro" id="IPR013083">
    <property type="entry name" value="Znf_RING/FYVE/PHD"/>
</dbReference>
<dbReference type="PROSITE" id="PS51698">
    <property type="entry name" value="U_BOX"/>
    <property type="match status" value="1"/>
</dbReference>
<dbReference type="GO" id="GO:0051087">
    <property type="term" value="F:protein-folding chaperone binding"/>
    <property type="evidence" value="ECO:0007669"/>
    <property type="project" value="TreeGrafter"/>
</dbReference>
<dbReference type="SUPFAM" id="SSF57850">
    <property type="entry name" value="RING/U-box"/>
    <property type="match status" value="1"/>
</dbReference>
<dbReference type="Proteomes" id="UP000054408">
    <property type="component" value="Unassembled WGS sequence"/>
</dbReference>
<dbReference type="EMBL" id="GL349451">
    <property type="protein sequence ID" value="KNC48545.1"/>
    <property type="molecule type" value="Genomic_DNA"/>
</dbReference>
<dbReference type="Gene3D" id="3.30.40.10">
    <property type="entry name" value="Zinc/RING finger domain, C3HC4 (zinc finger)"/>
    <property type="match status" value="1"/>
</dbReference>
<dbReference type="PANTHER" id="PTHR46803:SF2">
    <property type="entry name" value="E3 UBIQUITIN-PROTEIN LIGASE CHIP"/>
    <property type="match status" value="1"/>
</dbReference>
<evidence type="ECO:0000313" key="8">
    <source>
        <dbReference type="Proteomes" id="UP000054408"/>
    </source>
</evidence>
<dbReference type="Pfam" id="PF04564">
    <property type="entry name" value="U-box"/>
    <property type="match status" value="1"/>
</dbReference>
<dbReference type="OrthoDB" id="629492at2759"/>
<evidence type="ECO:0000256" key="3">
    <source>
        <dbReference type="ARBA" id="ARBA00022679"/>
    </source>
</evidence>
<dbReference type="SMART" id="SM00028">
    <property type="entry name" value="TPR"/>
    <property type="match status" value="2"/>
</dbReference>
<dbReference type="InterPro" id="IPR019734">
    <property type="entry name" value="TPR_rpt"/>
</dbReference>
<evidence type="ECO:0000256" key="2">
    <source>
        <dbReference type="ARBA" id="ARBA00012483"/>
    </source>
</evidence>
<dbReference type="GO" id="GO:0006515">
    <property type="term" value="P:protein quality control for misfolded or incompletely synthesized proteins"/>
    <property type="evidence" value="ECO:0007669"/>
    <property type="project" value="TreeGrafter"/>
</dbReference>
<evidence type="ECO:0000259" key="6">
    <source>
        <dbReference type="PROSITE" id="PS51698"/>
    </source>
</evidence>
<dbReference type="SUPFAM" id="SSF48452">
    <property type="entry name" value="TPR-like"/>
    <property type="match status" value="1"/>
</dbReference>
<accession>A0A0L0D8H9</accession>
<dbReference type="PANTHER" id="PTHR46803">
    <property type="entry name" value="E3 UBIQUITIN-PROTEIN LIGASE CHIP"/>
    <property type="match status" value="1"/>
</dbReference>
<keyword evidence="5" id="KW-0833">Ubl conjugation pathway</keyword>
<organism evidence="7 8">
    <name type="scientific">Thecamonas trahens ATCC 50062</name>
    <dbReference type="NCBI Taxonomy" id="461836"/>
    <lineage>
        <taxon>Eukaryota</taxon>
        <taxon>Apusozoa</taxon>
        <taxon>Apusomonadida</taxon>
        <taxon>Apusomonadidae</taxon>
        <taxon>Thecamonas</taxon>
    </lineage>
</organism>
<dbReference type="STRING" id="461836.A0A0L0D8H9"/>
<dbReference type="GeneID" id="25564500"/>
<dbReference type="InterPro" id="IPR011990">
    <property type="entry name" value="TPR-like_helical_dom_sf"/>
</dbReference>
<dbReference type="eggNOG" id="KOG4642">
    <property type="taxonomic scope" value="Eukaryota"/>
</dbReference>
<evidence type="ECO:0000256" key="4">
    <source>
        <dbReference type="ARBA" id="ARBA00022737"/>
    </source>
</evidence>
<dbReference type="GO" id="GO:0045862">
    <property type="term" value="P:positive regulation of proteolysis"/>
    <property type="evidence" value="ECO:0007669"/>
    <property type="project" value="TreeGrafter"/>
</dbReference>
<protein>
    <recommendedName>
        <fullName evidence="2">RING-type E3 ubiquitin transferase</fullName>
        <ecNumber evidence="2">2.3.2.27</ecNumber>
    </recommendedName>
</protein>
<proteinExistence type="predicted"/>
<dbReference type="GO" id="GO:0071218">
    <property type="term" value="P:cellular response to misfolded protein"/>
    <property type="evidence" value="ECO:0007669"/>
    <property type="project" value="TreeGrafter"/>
</dbReference>
<gene>
    <name evidence="7" type="ORF">AMSG_04990</name>
</gene>
<dbReference type="AlphaFoldDB" id="A0A0L0D8H9"/>
<dbReference type="GO" id="GO:0005737">
    <property type="term" value="C:cytoplasm"/>
    <property type="evidence" value="ECO:0007669"/>
    <property type="project" value="TreeGrafter"/>
</dbReference>
<sequence>MASLDDMNAIAGNAYRAGNLEEAIRLYTHAIEAYPEEIKLYTNRALCNLKTGRMGKCVDDCETAISLAPDAPTLKSVYLKGKAIALGGWSVRDGPSSVSRESIDSGLAVDISKADALPLLRHAMKMAFSLSSGASQWVSQISELGISLRIELWREQEEARRAEAQPLTGHARRLFQADMREQVSNVESLRNAGALDDAEAEAQVAEIRRVYSNKMSDIAVALTGGELTMQPVDIPEALCCPISFELMVDPVVLPSGVTYARASIDELLALGGSQDPMTREPISAASITPNLRSVTLSTGLSIPSRGRASSAAETSRSVYVCGW</sequence>
<dbReference type="GO" id="GO:0000209">
    <property type="term" value="P:protein polyubiquitination"/>
    <property type="evidence" value="ECO:0007669"/>
    <property type="project" value="TreeGrafter"/>
</dbReference>
<comment type="catalytic activity">
    <reaction evidence="1">
        <text>S-ubiquitinyl-[E2 ubiquitin-conjugating enzyme]-L-cysteine + [acceptor protein]-L-lysine = [E2 ubiquitin-conjugating enzyme]-L-cysteine + N(6)-ubiquitinyl-[acceptor protein]-L-lysine.</text>
        <dbReference type="EC" id="2.3.2.27"/>
    </reaction>
</comment>
<dbReference type="InterPro" id="IPR003613">
    <property type="entry name" value="Ubox_domain"/>
</dbReference>
<dbReference type="Pfam" id="PF13181">
    <property type="entry name" value="TPR_8"/>
    <property type="match status" value="1"/>
</dbReference>
<keyword evidence="4" id="KW-0677">Repeat</keyword>
<dbReference type="SMART" id="SM00504">
    <property type="entry name" value="Ubox"/>
    <property type="match status" value="1"/>
</dbReference>
<keyword evidence="3" id="KW-0808">Transferase</keyword>
<name>A0A0L0D8H9_THETB</name>
<evidence type="ECO:0000256" key="5">
    <source>
        <dbReference type="ARBA" id="ARBA00022786"/>
    </source>
</evidence>
<evidence type="ECO:0000256" key="1">
    <source>
        <dbReference type="ARBA" id="ARBA00000900"/>
    </source>
</evidence>
<dbReference type="EC" id="2.3.2.27" evidence="2"/>
<evidence type="ECO:0000313" key="7">
    <source>
        <dbReference type="EMBL" id="KNC48545.1"/>
    </source>
</evidence>
<keyword evidence="8" id="KW-1185">Reference proteome</keyword>
<dbReference type="GO" id="GO:0043161">
    <property type="term" value="P:proteasome-mediated ubiquitin-dependent protein catabolic process"/>
    <property type="evidence" value="ECO:0007669"/>
    <property type="project" value="TreeGrafter"/>
</dbReference>
<feature type="domain" description="U-box" evidence="6">
    <location>
        <begin position="233"/>
        <end position="313"/>
    </location>
</feature>
<dbReference type="RefSeq" id="XP_013758652.1">
    <property type="nucleotide sequence ID" value="XM_013903198.1"/>
</dbReference>